<organism evidence="1 2">
    <name type="scientific">Halosimplex rubrum</name>
    <dbReference type="NCBI Taxonomy" id="869889"/>
    <lineage>
        <taxon>Archaea</taxon>
        <taxon>Methanobacteriati</taxon>
        <taxon>Methanobacteriota</taxon>
        <taxon>Stenosarchaea group</taxon>
        <taxon>Halobacteria</taxon>
        <taxon>Halobacteriales</taxon>
        <taxon>Haloarculaceae</taxon>
        <taxon>Halosimplex</taxon>
    </lineage>
</organism>
<accession>A0A7D5T2F7</accession>
<evidence type="ECO:0000313" key="1">
    <source>
        <dbReference type="EMBL" id="QLH79808.1"/>
    </source>
</evidence>
<dbReference type="GeneID" id="56080604"/>
<evidence type="ECO:0000313" key="2">
    <source>
        <dbReference type="Proteomes" id="UP000509667"/>
    </source>
</evidence>
<protein>
    <submittedName>
        <fullName evidence="1">Uncharacterized protein</fullName>
    </submittedName>
</protein>
<gene>
    <name evidence="1" type="ORF">HZS55_22035</name>
</gene>
<dbReference type="Proteomes" id="UP000509667">
    <property type="component" value="Chromosome"/>
</dbReference>
<dbReference type="AlphaFoldDB" id="A0A7D5T2F7"/>
<keyword evidence="2" id="KW-1185">Reference proteome</keyword>
<dbReference type="KEGG" id="hrr:HZS55_22035"/>
<proteinExistence type="predicted"/>
<dbReference type="EMBL" id="CP058910">
    <property type="protein sequence ID" value="QLH79808.1"/>
    <property type="molecule type" value="Genomic_DNA"/>
</dbReference>
<name>A0A7D5T2F7_9EURY</name>
<sequence>MGENSVDNVVGDTDDWYNRMPPLDTDHELVYDRHEEAIYVETDEDRWIRHPDASQAEFGHVSEIDELATDTFDLLDSLLQTIQNRTELIDRNQYFSRLDKFQRQAGGYYERCQRLQTVAKEGDSAILAEWLDVLYKTNKLLTHYFRQLSIAQSIGFSQRLVFTYLGTTDYVFLYGFVRNACSTLEYLGKLIESRGGANNIGLENQGVNFKAVYEELQDQGLDETLTAEAWVTIPTRDSRMRMGDVGLDSSEMEFLRTKRNEIVHHCPIVVDEETTAHLPEDILTTAVLTQSDAEKLVQLASRVHLHSIGIFLQYSKSYTENLVVESFEAMGIEDTGSS</sequence>
<dbReference type="RefSeq" id="WP_179909672.1">
    <property type="nucleotide sequence ID" value="NZ_CP058910.1"/>
</dbReference>
<reference evidence="1 2" key="1">
    <citation type="submission" date="2020-07" db="EMBL/GenBank/DDBJ databases">
        <title>Halosimplex pelagicum sp. nov. and Halosimplex rubrum sp. nov., isolated from salted brown alga Laminaria, and emended description of the genus Halosimplex.</title>
        <authorList>
            <person name="Cui H."/>
        </authorList>
    </citation>
    <scope>NUCLEOTIDE SEQUENCE [LARGE SCALE GENOMIC DNA]</scope>
    <source>
        <strain evidence="1 2">R27</strain>
    </source>
</reference>